<feature type="non-terminal residue" evidence="4">
    <location>
        <position position="1"/>
    </location>
</feature>
<dbReference type="GO" id="GO:0072559">
    <property type="term" value="C:NLRP3 inflammasome complex"/>
    <property type="evidence" value="ECO:0007669"/>
    <property type="project" value="TreeGrafter"/>
</dbReference>
<dbReference type="SUPFAM" id="SSF52129">
    <property type="entry name" value="Caspase-like"/>
    <property type="match status" value="1"/>
</dbReference>
<dbReference type="InterPro" id="IPR029030">
    <property type="entry name" value="Caspase-like_dom_sf"/>
</dbReference>
<name>A0A9Q0D6V9_9TELE</name>
<feature type="region of interest" description="Disordered" evidence="2">
    <location>
        <begin position="155"/>
        <end position="186"/>
    </location>
</feature>
<dbReference type="Pfam" id="PF00656">
    <property type="entry name" value="Peptidase_C14"/>
    <property type="match status" value="1"/>
</dbReference>
<dbReference type="PANTHER" id="PTHR47901:SF3">
    <property type="entry name" value="CASPASE-1"/>
    <property type="match status" value="1"/>
</dbReference>
<comment type="similarity">
    <text evidence="1">Belongs to the peptidase C14A family.</text>
</comment>
<dbReference type="GO" id="GO:0072557">
    <property type="term" value="C:IPAF inflammasome complex"/>
    <property type="evidence" value="ECO:0007669"/>
    <property type="project" value="TreeGrafter"/>
</dbReference>
<protein>
    <recommendedName>
        <fullName evidence="3">Caspase family p20 domain-containing protein</fullName>
    </recommendedName>
</protein>
<dbReference type="AlphaFoldDB" id="A0A9Q0D6V9"/>
<dbReference type="InterPro" id="IPR011600">
    <property type="entry name" value="Pept_C14_caspase"/>
</dbReference>
<dbReference type="OrthoDB" id="6097640at2759"/>
<accession>A0A9Q0D6V9</accession>
<dbReference type="PRINTS" id="PR00376">
    <property type="entry name" value="IL1BCENZYME"/>
</dbReference>
<dbReference type="GO" id="GO:0097169">
    <property type="term" value="C:AIM2 inflammasome complex"/>
    <property type="evidence" value="ECO:0007669"/>
    <property type="project" value="TreeGrafter"/>
</dbReference>
<reference evidence="4" key="1">
    <citation type="submission" date="2022-07" db="EMBL/GenBank/DDBJ databases">
        <title>Chromosome-level genome of Muraenolepis orangiensis.</title>
        <authorList>
            <person name="Kim J."/>
        </authorList>
    </citation>
    <scope>NUCLEOTIDE SEQUENCE</scope>
    <source>
        <strain evidence="4">KU_S4_2022</strain>
        <tissue evidence="4">Muscle</tissue>
    </source>
</reference>
<dbReference type="Proteomes" id="UP001148018">
    <property type="component" value="Unassembled WGS sequence"/>
</dbReference>
<gene>
    <name evidence="4" type="ORF">NHX12_000078</name>
</gene>
<organism evidence="4 5">
    <name type="scientific">Muraenolepis orangiensis</name>
    <name type="common">Patagonian moray cod</name>
    <dbReference type="NCBI Taxonomy" id="630683"/>
    <lineage>
        <taxon>Eukaryota</taxon>
        <taxon>Metazoa</taxon>
        <taxon>Chordata</taxon>
        <taxon>Craniata</taxon>
        <taxon>Vertebrata</taxon>
        <taxon>Euteleostomi</taxon>
        <taxon>Actinopterygii</taxon>
        <taxon>Neopterygii</taxon>
        <taxon>Teleostei</taxon>
        <taxon>Neoteleostei</taxon>
        <taxon>Acanthomorphata</taxon>
        <taxon>Zeiogadaria</taxon>
        <taxon>Gadariae</taxon>
        <taxon>Gadiformes</taxon>
        <taxon>Muraenolepidoidei</taxon>
        <taxon>Muraenolepididae</taxon>
        <taxon>Muraenolepis</taxon>
    </lineage>
</organism>
<evidence type="ECO:0000313" key="5">
    <source>
        <dbReference type="Proteomes" id="UP001148018"/>
    </source>
</evidence>
<dbReference type="InterPro" id="IPR015917">
    <property type="entry name" value="Pept_C14A"/>
</dbReference>
<comment type="caution">
    <text evidence="4">The sequence shown here is derived from an EMBL/GenBank/DDBJ whole genome shotgun (WGS) entry which is preliminary data.</text>
</comment>
<evidence type="ECO:0000256" key="1">
    <source>
        <dbReference type="ARBA" id="ARBA00010134"/>
    </source>
</evidence>
<feature type="domain" description="Caspase family p20" evidence="3">
    <location>
        <begin position="1"/>
        <end position="102"/>
    </location>
</feature>
<dbReference type="InterPro" id="IPR033139">
    <property type="entry name" value="Caspase_cys_AS"/>
</dbReference>
<proteinExistence type="inferred from homology"/>
<keyword evidence="5" id="KW-1185">Reference proteome</keyword>
<dbReference type="EMBL" id="JANIIK010000608">
    <property type="protein sequence ID" value="KAJ3582944.1"/>
    <property type="molecule type" value="Genomic_DNA"/>
</dbReference>
<evidence type="ECO:0000313" key="4">
    <source>
        <dbReference type="EMBL" id="KAJ3582944.1"/>
    </source>
</evidence>
<dbReference type="SMART" id="SM00115">
    <property type="entry name" value="CASc"/>
    <property type="match status" value="1"/>
</dbReference>
<dbReference type="GO" id="GO:0004197">
    <property type="term" value="F:cysteine-type endopeptidase activity"/>
    <property type="evidence" value="ECO:0007669"/>
    <property type="project" value="InterPro"/>
</dbReference>
<dbReference type="PANTHER" id="PTHR47901">
    <property type="entry name" value="CASPASE RECRUITMENT DOMAIN-CONTAINING PROTEIN 18"/>
    <property type="match status" value="1"/>
</dbReference>
<dbReference type="Gene3D" id="3.40.50.1460">
    <property type="match status" value="1"/>
</dbReference>
<feature type="compositionally biased region" description="Basic and acidic residues" evidence="2">
    <location>
        <begin position="174"/>
        <end position="186"/>
    </location>
</feature>
<dbReference type="GO" id="GO:0006508">
    <property type="term" value="P:proteolysis"/>
    <property type="evidence" value="ECO:0007669"/>
    <property type="project" value="InterPro"/>
</dbReference>
<dbReference type="PROSITE" id="PS01122">
    <property type="entry name" value="CASPASE_CYS"/>
    <property type="match status" value="1"/>
</dbReference>
<dbReference type="PROSITE" id="PS50208">
    <property type="entry name" value="CASPASE_P20"/>
    <property type="match status" value="1"/>
</dbReference>
<dbReference type="InterPro" id="IPR001309">
    <property type="entry name" value="Pept_C14_p20"/>
</dbReference>
<dbReference type="InterPro" id="IPR002398">
    <property type="entry name" value="Pept_C14"/>
</dbReference>
<dbReference type="GO" id="GO:0050727">
    <property type="term" value="P:regulation of inflammatory response"/>
    <property type="evidence" value="ECO:0007669"/>
    <property type="project" value="TreeGrafter"/>
</dbReference>
<evidence type="ECO:0000259" key="3">
    <source>
        <dbReference type="PROSITE" id="PS50208"/>
    </source>
</evidence>
<sequence>MENLLTSLGYTVVKYRDLNGVQMDEAIEKFSQDARLPEADSVFVVIMSNGQRGAVLGVRHSSDGEADTLPVDNIFKHLNSERCPGLLNKPKVIIIQACRGALDGSVIVPDGPGSVWNEASCVQVDGSLQPQLEDTEEHIEDDGFRRKGEVGLQGFQGATGEKGECGLNGTADQGDWRGRLAPRETK</sequence>
<evidence type="ECO:0000256" key="2">
    <source>
        <dbReference type="SAM" id="MobiDB-lite"/>
    </source>
</evidence>